<dbReference type="PANTHER" id="PTHR45619">
    <property type="entry name" value="SERINE/THREONINE-PROTEIN PHOSPHATASE PP2A-RELATED"/>
    <property type="match status" value="1"/>
</dbReference>
<dbReference type="PROSITE" id="PS00125">
    <property type="entry name" value="SER_THR_PHOSPHATASE"/>
    <property type="match status" value="1"/>
</dbReference>
<comment type="catalytic activity">
    <reaction evidence="6 7">
        <text>O-phospho-L-threonyl-[protein] + H2O = L-threonyl-[protein] + phosphate</text>
        <dbReference type="Rhea" id="RHEA:47004"/>
        <dbReference type="Rhea" id="RHEA-COMP:11060"/>
        <dbReference type="Rhea" id="RHEA-COMP:11605"/>
        <dbReference type="ChEBI" id="CHEBI:15377"/>
        <dbReference type="ChEBI" id="CHEBI:30013"/>
        <dbReference type="ChEBI" id="CHEBI:43474"/>
        <dbReference type="ChEBI" id="CHEBI:61977"/>
        <dbReference type="EC" id="3.1.3.16"/>
    </reaction>
</comment>
<feature type="domain" description="Serine/threonine specific protein phosphatases" evidence="9">
    <location>
        <begin position="185"/>
        <end position="190"/>
    </location>
</feature>
<keyword evidence="3 7" id="KW-0378">Hydrolase</keyword>
<dbReference type="SUPFAM" id="SSF56300">
    <property type="entry name" value="Metallo-dependent phosphatases"/>
    <property type="match status" value="1"/>
</dbReference>
<evidence type="ECO:0000313" key="11">
    <source>
        <dbReference type="Proteomes" id="UP000245956"/>
    </source>
</evidence>
<dbReference type="SMART" id="SM00156">
    <property type="entry name" value="PP2Ac"/>
    <property type="match status" value="1"/>
</dbReference>
<evidence type="ECO:0000256" key="4">
    <source>
        <dbReference type="ARBA" id="ARBA00022912"/>
    </source>
</evidence>
<dbReference type="InterPro" id="IPR004843">
    <property type="entry name" value="Calcineurin-like_PHP"/>
</dbReference>
<reference evidence="10 11" key="1">
    <citation type="journal article" date="2016" name="Front. Microbiol.">
        <title>Genome and transcriptome sequences reveal the specific parasitism of the nematophagous Purpureocillium lilacinum 36-1.</title>
        <authorList>
            <person name="Xie J."/>
            <person name="Li S."/>
            <person name="Mo C."/>
            <person name="Xiao X."/>
            <person name="Peng D."/>
            <person name="Wang G."/>
            <person name="Xiao Y."/>
        </authorList>
    </citation>
    <scope>NUCLEOTIDE SEQUENCE [LARGE SCALE GENOMIC DNA]</scope>
    <source>
        <strain evidence="10 11">36-1</strain>
    </source>
</reference>
<evidence type="ECO:0000256" key="7">
    <source>
        <dbReference type="RuleBase" id="RU004273"/>
    </source>
</evidence>
<dbReference type="InterPro" id="IPR029052">
    <property type="entry name" value="Metallo-depent_PP-like"/>
</dbReference>
<keyword evidence="5" id="KW-0464">Manganese</keyword>
<dbReference type="FunFam" id="3.60.21.10:FF:000003">
    <property type="entry name" value="Serine/threonine-protein phosphatase"/>
    <property type="match status" value="1"/>
</dbReference>
<evidence type="ECO:0000256" key="8">
    <source>
        <dbReference type="SAM" id="MobiDB-lite"/>
    </source>
</evidence>
<protein>
    <recommendedName>
        <fullName evidence="7">Serine/threonine-protein phosphatase</fullName>
        <ecNumber evidence="7">3.1.3.16</ecNumber>
    </recommendedName>
</protein>
<feature type="region of interest" description="Disordered" evidence="8">
    <location>
        <begin position="1"/>
        <end position="23"/>
    </location>
</feature>
<keyword evidence="4" id="KW-0904">Protein phosphatase</keyword>
<gene>
    <name evidence="10" type="ORF">PCL_12802</name>
</gene>
<evidence type="ECO:0000256" key="1">
    <source>
        <dbReference type="ARBA" id="ARBA00001936"/>
    </source>
</evidence>
<dbReference type="GO" id="GO:0046872">
    <property type="term" value="F:metal ion binding"/>
    <property type="evidence" value="ECO:0007669"/>
    <property type="project" value="UniProtKB-KW"/>
</dbReference>
<proteinExistence type="inferred from homology"/>
<evidence type="ECO:0000256" key="6">
    <source>
        <dbReference type="ARBA" id="ARBA00048336"/>
    </source>
</evidence>
<dbReference type="EC" id="3.1.3.16" evidence="7"/>
<evidence type="ECO:0000259" key="9">
    <source>
        <dbReference type="PROSITE" id="PS00125"/>
    </source>
</evidence>
<accession>A0A2U3E7C6</accession>
<evidence type="ECO:0000256" key="2">
    <source>
        <dbReference type="ARBA" id="ARBA00022723"/>
    </source>
</evidence>
<dbReference type="InterPro" id="IPR006186">
    <property type="entry name" value="Ser/Thr-sp_prot-phosphatase"/>
</dbReference>
<evidence type="ECO:0000313" key="10">
    <source>
        <dbReference type="EMBL" id="PWI70403.1"/>
    </source>
</evidence>
<dbReference type="GO" id="GO:0004722">
    <property type="term" value="F:protein serine/threonine phosphatase activity"/>
    <property type="evidence" value="ECO:0007669"/>
    <property type="project" value="UniProtKB-EC"/>
</dbReference>
<dbReference type="PRINTS" id="PR00114">
    <property type="entry name" value="STPHPHTASE"/>
</dbReference>
<dbReference type="Gene3D" id="3.60.21.10">
    <property type="match status" value="1"/>
</dbReference>
<comment type="similarity">
    <text evidence="7">Belongs to the PPP phosphatase family.</text>
</comment>
<comment type="cofactor">
    <cofactor evidence="1">
        <name>Mn(2+)</name>
        <dbReference type="ChEBI" id="CHEBI:29035"/>
    </cofactor>
</comment>
<dbReference type="EMBL" id="LCWV01000009">
    <property type="protein sequence ID" value="PWI70403.1"/>
    <property type="molecule type" value="Genomic_DNA"/>
</dbReference>
<dbReference type="InterPro" id="IPR047129">
    <property type="entry name" value="PPA2-like"/>
</dbReference>
<dbReference type="AlphaFoldDB" id="A0A2U3E7C6"/>
<dbReference type="Proteomes" id="UP000245956">
    <property type="component" value="Unassembled WGS sequence"/>
</dbReference>
<comment type="caution">
    <text evidence="10">The sequence shown here is derived from an EMBL/GenBank/DDBJ whole genome shotgun (WGS) entry which is preliminary data.</text>
</comment>
<dbReference type="CDD" id="cd07415">
    <property type="entry name" value="MPP_PP2A_PP4_PP6"/>
    <property type="match status" value="1"/>
</dbReference>
<name>A0A2U3E7C6_PURLI</name>
<evidence type="ECO:0000256" key="3">
    <source>
        <dbReference type="ARBA" id="ARBA00022801"/>
    </source>
</evidence>
<sequence>MMDTNMEDVGRAPADVSPVQNEPASIPTLDGWIESLMNCKQLAEADVQRLCDKVSIPPSCNCIELRGGGLPPGRHDCRLVALAWAGFTVRLCPRRAPFSASSTARAREVLQEESNVQPVKCPVTVCGDIHGQFHDLMELFKIGGPNPDTNYLFMGDYVDRGYYSVETVTLLVALKIRYPQRITILRGNHESRQITQVYGFYDECLRKYGNANVWKYFTDLFDYLPLTALIDNQIFCLHGGLSPSIDTLDNIRALDRIQEVPHEGPMCDLLWSDPDDRCGWGISPRGAGYTFGQDISEAFNHNNGLTLIARAHQLVMEGYNWSQDRNVVTIFSAPNYCYRCGNQAAIMEIDEHLKYTFLQFDPCPRAGEPMVSRRTPDYFL</sequence>
<dbReference type="Pfam" id="PF00149">
    <property type="entry name" value="Metallophos"/>
    <property type="match status" value="1"/>
</dbReference>
<evidence type="ECO:0000256" key="5">
    <source>
        <dbReference type="ARBA" id="ARBA00023211"/>
    </source>
</evidence>
<organism evidence="10 11">
    <name type="scientific">Purpureocillium lilacinum</name>
    <name type="common">Paecilomyces lilacinus</name>
    <dbReference type="NCBI Taxonomy" id="33203"/>
    <lineage>
        <taxon>Eukaryota</taxon>
        <taxon>Fungi</taxon>
        <taxon>Dikarya</taxon>
        <taxon>Ascomycota</taxon>
        <taxon>Pezizomycotina</taxon>
        <taxon>Sordariomycetes</taxon>
        <taxon>Hypocreomycetidae</taxon>
        <taxon>Hypocreales</taxon>
        <taxon>Ophiocordycipitaceae</taxon>
        <taxon>Purpureocillium</taxon>
    </lineage>
</organism>
<keyword evidence="2" id="KW-0479">Metal-binding</keyword>